<evidence type="ECO:0000256" key="1">
    <source>
        <dbReference type="SAM" id="Phobius"/>
    </source>
</evidence>
<evidence type="ECO:0000313" key="2">
    <source>
        <dbReference type="EMBL" id="KAI5319846.1"/>
    </source>
</evidence>
<dbReference type="EMBL" id="JAJFAZ020000007">
    <property type="protein sequence ID" value="KAI5319846.1"/>
    <property type="molecule type" value="Genomic_DNA"/>
</dbReference>
<dbReference type="AlphaFoldDB" id="A0AAD4V9I6"/>
<gene>
    <name evidence="2" type="ORF">L3X38_039554</name>
</gene>
<name>A0AAD4V9I6_PRUDU</name>
<feature type="transmembrane region" description="Helical" evidence="1">
    <location>
        <begin position="84"/>
        <end position="105"/>
    </location>
</feature>
<proteinExistence type="predicted"/>
<dbReference type="Proteomes" id="UP001054821">
    <property type="component" value="Chromosome 7"/>
</dbReference>
<comment type="caution">
    <text evidence="2">The sequence shown here is derived from an EMBL/GenBank/DDBJ whole genome shotgun (WGS) entry which is preliminary data.</text>
</comment>
<keyword evidence="1" id="KW-0812">Transmembrane</keyword>
<evidence type="ECO:0000313" key="3">
    <source>
        <dbReference type="Proteomes" id="UP001054821"/>
    </source>
</evidence>
<keyword evidence="3" id="KW-1185">Reference proteome</keyword>
<keyword evidence="1" id="KW-0472">Membrane</keyword>
<protein>
    <submittedName>
        <fullName evidence="2">Uncharacterized protein</fullName>
    </submittedName>
</protein>
<keyword evidence="1" id="KW-1133">Transmembrane helix</keyword>
<organism evidence="2 3">
    <name type="scientific">Prunus dulcis</name>
    <name type="common">Almond</name>
    <name type="synonym">Amygdalus dulcis</name>
    <dbReference type="NCBI Taxonomy" id="3755"/>
    <lineage>
        <taxon>Eukaryota</taxon>
        <taxon>Viridiplantae</taxon>
        <taxon>Streptophyta</taxon>
        <taxon>Embryophyta</taxon>
        <taxon>Tracheophyta</taxon>
        <taxon>Spermatophyta</taxon>
        <taxon>Magnoliopsida</taxon>
        <taxon>eudicotyledons</taxon>
        <taxon>Gunneridae</taxon>
        <taxon>Pentapetalae</taxon>
        <taxon>rosids</taxon>
        <taxon>fabids</taxon>
        <taxon>Rosales</taxon>
        <taxon>Rosaceae</taxon>
        <taxon>Amygdaloideae</taxon>
        <taxon>Amygdaleae</taxon>
        <taxon>Prunus</taxon>
    </lineage>
</organism>
<sequence>MIKAGGQLILSLTTYSYLRNQRGLKRVGLENWHPKHGRPVLLSSPKPTPFCFLGVEGLIHRIQKSYSAGIDSMKCIPNNIDDRAVVAAAAACAACAVLSFGSMILGMQLRRNRNRGYLA</sequence>
<reference evidence="2 3" key="1">
    <citation type="journal article" date="2022" name="G3 (Bethesda)">
        <title>Whole-genome sequence and methylome profiling of the almond [Prunus dulcis (Mill.) D.A. Webb] cultivar 'Nonpareil'.</title>
        <authorList>
            <person name="D'Amico-Willman K.M."/>
            <person name="Ouma W.Z."/>
            <person name="Meulia T."/>
            <person name="Sideli G.M."/>
            <person name="Gradziel T.M."/>
            <person name="Fresnedo-Ramirez J."/>
        </authorList>
    </citation>
    <scope>NUCLEOTIDE SEQUENCE [LARGE SCALE GENOMIC DNA]</scope>
    <source>
        <strain evidence="2">Clone GOH B32 T37-40</strain>
    </source>
</reference>
<accession>A0AAD4V9I6</accession>